<reference evidence="1" key="2">
    <citation type="journal article" date="2015" name="Fish Shellfish Immunol.">
        <title>Early steps in the European eel (Anguilla anguilla)-Vibrio vulnificus interaction in the gills: Role of the RtxA13 toxin.</title>
        <authorList>
            <person name="Callol A."/>
            <person name="Pajuelo D."/>
            <person name="Ebbesson L."/>
            <person name="Teles M."/>
            <person name="MacKenzie S."/>
            <person name="Amaro C."/>
        </authorList>
    </citation>
    <scope>NUCLEOTIDE SEQUENCE</scope>
</reference>
<dbReference type="EMBL" id="GBXM01036126">
    <property type="protein sequence ID" value="JAH72451.1"/>
    <property type="molecule type" value="Transcribed_RNA"/>
</dbReference>
<proteinExistence type="predicted"/>
<evidence type="ECO:0000313" key="1">
    <source>
        <dbReference type="EMBL" id="JAH72451.1"/>
    </source>
</evidence>
<name>A0A0E9V387_ANGAN</name>
<dbReference type="AlphaFoldDB" id="A0A0E9V387"/>
<organism evidence="1">
    <name type="scientific">Anguilla anguilla</name>
    <name type="common">European freshwater eel</name>
    <name type="synonym">Muraena anguilla</name>
    <dbReference type="NCBI Taxonomy" id="7936"/>
    <lineage>
        <taxon>Eukaryota</taxon>
        <taxon>Metazoa</taxon>
        <taxon>Chordata</taxon>
        <taxon>Craniata</taxon>
        <taxon>Vertebrata</taxon>
        <taxon>Euteleostomi</taxon>
        <taxon>Actinopterygii</taxon>
        <taxon>Neopterygii</taxon>
        <taxon>Teleostei</taxon>
        <taxon>Anguilliformes</taxon>
        <taxon>Anguillidae</taxon>
        <taxon>Anguilla</taxon>
    </lineage>
</organism>
<accession>A0A0E9V387</accession>
<protein>
    <submittedName>
        <fullName evidence="1">Uncharacterized protein</fullName>
    </submittedName>
</protein>
<sequence>MPSFSAFSDYEKHVASAVRTGELQKTPSTEQPWWPELKLQFAFPKTVINGNYSV</sequence>
<reference evidence="1" key="1">
    <citation type="submission" date="2014-11" db="EMBL/GenBank/DDBJ databases">
        <authorList>
            <person name="Amaro Gonzalez C."/>
        </authorList>
    </citation>
    <scope>NUCLEOTIDE SEQUENCE</scope>
</reference>